<dbReference type="PROSITE" id="PS51192">
    <property type="entry name" value="HELICASE_ATP_BIND_1"/>
    <property type="match status" value="1"/>
</dbReference>
<dbReference type="GO" id="GO:0004386">
    <property type="term" value="F:helicase activity"/>
    <property type="evidence" value="ECO:0007669"/>
    <property type="project" value="UniProtKB-KW"/>
</dbReference>
<dbReference type="PROSITE" id="PS51194">
    <property type="entry name" value="HELICASE_CTER"/>
    <property type="match status" value="1"/>
</dbReference>
<dbReference type="SMART" id="SM00490">
    <property type="entry name" value="HELICc"/>
    <property type="match status" value="1"/>
</dbReference>
<keyword evidence="2" id="KW-0378">Hydrolase</keyword>
<evidence type="ECO:0000256" key="2">
    <source>
        <dbReference type="ARBA" id="ARBA00022801"/>
    </source>
</evidence>
<gene>
    <name evidence="7" type="ORF">WG901_08170</name>
</gene>
<dbReference type="InterPro" id="IPR027417">
    <property type="entry name" value="P-loop_NTPase"/>
</dbReference>
<name>A0ABU8RUB5_9SPHN</name>
<keyword evidence="3 7" id="KW-0347">Helicase</keyword>
<dbReference type="Proteomes" id="UP001361239">
    <property type="component" value="Unassembled WGS sequence"/>
</dbReference>
<evidence type="ECO:0000256" key="3">
    <source>
        <dbReference type="ARBA" id="ARBA00022806"/>
    </source>
</evidence>
<keyword evidence="4" id="KW-0067">ATP-binding</keyword>
<dbReference type="InterPro" id="IPR011545">
    <property type="entry name" value="DEAD/DEAH_box_helicase_dom"/>
</dbReference>
<evidence type="ECO:0000256" key="1">
    <source>
        <dbReference type="ARBA" id="ARBA00022741"/>
    </source>
</evidence>
<dbReference type="SMART" id="SM00487">
    <property type="entry name" value="DEXDc"/>
    <property type="match status" value="1"/>
</dbReference>
<accession>A0ABU8RUB5</accession>
<evidence type="ECO:0000313" key="8">
    <source>
        <dbReference type="Proteomes" id="UP001361239"/>
    </source>
</evidence>
<organism evidence="7 8">
    <name type="scientific">Novosphingobium anseongense</name>
    <dbReference type="NCBI Taxonomy" id="3133436"/>
    <lineage>
        <taxon>Bacteria</taxon>
        <taxon>Pseudomonadati</taxon>
        <taxon>Pseudomonadota</taxon>
        <taxon>Alphaproteobacteria</taxon>
        <taxon>Sphingomonadales</taxon>
        <taxon>Sphingomonadaceae</taxon>
        <taxon>Novosphingobium</taxon>
    </lineage>
</organism>
<dbReference type="CDD" id="cd17921">
    <property type="entry name" value="DEXHc_Ski2"/>
    <property type="match status" value="1"/>
</dbReference>
<evidence type="ECO:0000259" key="5">
    <source>
        <dbReference type="PROSITE" id="PS51192"/>
    </source>
</evidence>
<dbReference type="SUPFAM" id="SSF52540">
    <property type="entry name" value="P-loop containing nucleoside triphosphate hydrolases"/>
    <property type="match status" value="1"/>
</dbReference>
<reference evidence="7 8" key="1">
    <citation type="submission" date="2024-03" db="EMBL/GenBank/DDBJ databases">
        <authorList>
            <person name="Jo J.-H."/>
        </authorList>
    </citation>
    <scope>NUCLEOTIDE SEQUENCE [LARGE SCALE GENOMIC DNA]</scope>
    <source>
        <strain evidence="7 8">PS1R-30</strain>
    </source>
</reference>
<evidence type="ECO:0000259" key="6">
    <source>
        <dbReference type="PROSITE" id="PS51194"/>
    </source>
</evidence>
<dbReference type="Gene3D" id="3.40.50.300">
    <property type="entry name" value="P-loop containing nucleotide triphosphate hydrolases"/>
    <property type="match status" value="2"/>
</dbReference>
<keyword evidence="8" id="KW-1185">Reference proteome</keyword>
<evidence type="ECO:0000313" key="7">
    <source>
        <dbReference type="EMBL" id="MEJ5976606.1"/>
    </source>
</evidence>
<dbReference type="Pfam" id="PF00270">
    <property type="entry name" value="DEAD"/>
    <property type="match status" value="1"/>
</dbReference>
<dbReference type="RefSeq" id="WP_339586512.1">
    <property type="nucleotide sequence ID" value="NZ_JBBHJZ010000001.1"/>
</dbReference>
<dbReference type="EMBL" id="JBBHJZ010000001">
    <property type="protein sequence ID" value="MEJ5976606.1"/>
    <property type="molecule type" value="Genomic_DNA"/>
</dbReference>
<evidence type="ECO:0000256" key="4">
    <source>
        <dbReference type="ARBA" id="ARBA00022840"/>
    </source>
</evidence>
<keyword evidence="1" id="KW-0547">Nucleotide-binding</keyword>
<dbReference type="PANTHER" id="PTHR47961:SF6">
    <property type="entry name" value="DNA-DIRECTED DNA POLYMERASE"/>
    <property type="match status" value="1"/>
</dbReference>
<feature type="domain" description="Helicase C-terminal" evidence="6">
    <location>
        <begin position="555"/>
        <end position="743"/>
    </location>
</feature>
<dbReference type="PANTHER" id="PTHR47961">
    <property type="entry name" value="DNA POLYMERASE THETA, PUTATIVE (AFU_ORTHOLOGUE AFUA_1G05260)-RELATED"/>
    <property type="match status" value="1"/>
</dbReference>
<sequence length="1166" mass="126936">MATTPEAIAQLIAEATMPGFRDDLLAKGQARSMVWRDGVLPPEAPQFSTLLTYDLLSYAYSLMTQGLRLLDQGAELVAARSAFEHAASAIEAAVSRGRSSTERDFHRLLAAACYHLARYAARAFSLLHEGLAESNLSLPERAIALLMLRDLDGLEDLITSARLADETTEQAMMARLDASGPLDAVAGADDDRGGGGAEDALIGVVDQALTDNFLGALATALLAFERGAPDLIAAAIERLNIGLASAAELNLVPSWWCHRLAVHLLGDLWSSSFHVRLPKAPADGDGDWAAYRELFIATLLRRGRAEIDLWPSQIDAATRALNLADNMVVSLPTSAGKTRVAELCILACLAAGRRVVFVTPLRALSAQTEVTLQRTFQPLGKTVSSLYGAIGVSDVDEDFLRESDIIVATPEKLDFALRNDPELLDTVGLVVLDEGHMIGLTEREVRYEVQIQRLLRRSDARTRRIVCLSAILPDGDQLQDFTAWLTGDQDDGLIKLDWRPTRLRYGEVEWRGEHARLEISIGAEKPFVPKFLSASLPKGRKTRHFPCDQRELCIATAWALLADKHSVLIFCPQRRSVEPFAKAIVDLAGRGAIASALEHDPAMLANAIAIGTEWLGADSPVLACLKLGVAIHHGALPTPYRKEVERLLREGVLRVTISSPTLAQGLNLSATTLIFHGLMRAAEPIDIAEFRNVVGRAGRAYVDVEGLVLMPMFDRVAKRRADWKEMVENTKGKEMESGLLRLMMFLVRRMVQKTRVKTVDAMVEYLAGVTAWDFPLLATEGPDLAESERDRWAGYLTTLDTALLSMLGEQDVPDDAVETMLDDVLASSLWTRRLGHRNAQTQKLLKAGLAARAKFIWGRTTATQRRGYFLAGVGLATGEALDAAAAALNELLAAANTAVLLEEPDQAIAAITSFAERVFAIPPFVPDDLPGNWKPILKAWLSGEALAALAVGQENAVLKFVEQALVYRLPWAMEALRVRALAHGDELESGLAMEDLELGVAVAAVETGSLDISAAMLMHAGFSSRLAAIAAVTQTGADFTTMAELRGWLRRDDVAAGVDDPDWPSPESHGLWLQFIDSMAPARRRTWSSSDHELAVVWTDHDPDIEVPVRLLDRDGQTLVCAPDGSPLGRLAGPLNPMRLGLAVATTTWDDDFLHVRYLGPGDLIE</sequence>
<dbReference type="InterPro" id="IPR001650">
    <property type="entry name" value="Helicase_C-like"/>
</dbReference>
<dbReference type="InterPro" id="IPR014001">
    <property type="entry name" value="Helicase_ATP-bd"/>
</dbReference>
<dbReference type="InterPro" id="IPR050474">
    <property type="entry name" value="Hel308_SKI2-like"/>
</dbReference>
<proteinExistence type="predicted"/>
<comment type="caution">
    <text evidence="7">The sequence shown here is derived from an EMBL/GenBank/DDBJ whole genome shotgun (WGS) entry which is preliminary data.</text>
</comment>
<feature type="domain" description="Helicase ATP-binding" evidence="5">
    <location>
        <begin position="318"/>
        <end position="490"/>
    </location>
</feature>
<protein>
    <submittedName>
        <fullName evidence="7">DEAD/DEAH box helicase</fullName>
    </submittedName>
</protein>